<proteinExistence type="predicted"/>
<dbReference type="EMBL" id="CVQI01030001">
    <property type="protein sequence ID" value="CRK37250.1"/>
    <property type="molecule type" value="Genomic_DNA"/>
</dbReference>
<dbReference type="AlphaFoldDB" id="A0A0G4MTA9"/>
<feature type="domain" description="AAA ATPase AAA+ lid" evidence="1">
    <location>
        <begin position="27"/>
        <end position="61"/>
    </location>
</feature>
<accession>A0A0G4MTA9</accession>
<name>A0A0G4MTA9_VERLO</name>
<dbReference type="Gene3D" id="1.10.8.60">
    <property type="match status" value="1"/>
</dbReference>
<dbReference type="InterPro" id="IPR041569">
    <property type="entry name" value="AAA_lid_3"/>
</dbReference>
<gene>
    <name evidence="2" type="ORF">BN1723_004301</name>
</gene>
<dbReference type="Pfam" id="PF17862">
    <property type="entry name" value="AAA_lid_3"/>
    <property type="match status" value="1"/>
</dbReference>
<dbReference type="Proteomes" id="UP000045706">
    <property type="component" value="Unassembled WGS sequence"/>
</dbReference>
<reference evidence="3" key="1">
    <citation type="submission" date="2015-05" db="EMBL/GenBank/DDBJ databases">
        <authorList>
            <person name="Fogelqvist Johan"/>
        </authorList>
    </citation>
    <scope>NUCLEOTIDE SEQUENCE [LARGE SCALE GENOMIC DNA]</scope>
</reference>
<protein>
    <recommendedName>
        <fullName evidence="1">AAA ATPase AAA+ lid domain-containing protein</fullName>
    </recommendedName>
</protein>
<sequence length="82" mass="9031">MDDDWADGLDGGIVSGEWRVTKAMLPATDGLNGADLRNVVTEAGLFAIKDYRDAISQDDFNKAVRKVAESKKLEGKLEYQKL</sequence>
<organism evidence="2 3">
    <name type="scientific">Verticillium longisporum</name>
    <name type="common">Verticillium dahliae var. longisporum</name>
    <dbReference type="NCBI Taxonomy" id="100787"/>
    <lineage>
        <taxon>Eukaryota</taxon>
        <taxon>Fungi</taxon>
        <taxon>Dikarya</taxon>
        <taxon>Ascomycota</taxon>
        <taxon>Pezizomycotina</taxon>
        <taxon>Sordariomycetes</taxon>
        <taxon>Hypocreomycetidae</taxon>
        <taxon>Glomerellales</taxon>
        <taxon>Plectosphaerellaceae</taxon>
        <taxon>Verticillium</taxon>
    </lineage>
</organism>
<evidence type="ECO:0000259" key="1">
    <source>
        <dbReference type="Pfam" id="PF17862"/>
    </source>
</evidence>
<evidence type="ECO:0000313" key="2">
    <source>
        <dbReference type="EMBL" id="CRK37250.1"/>
    </source>
</evidence>
<evidence type="ECO:0000313" key="3">
    <source>
        <dbReference type="Proteomes" id="UP000045706"/>
    </source>
</evidence>